<keyword evidence="1" id="KW-0378">Hydrolase</keyword>
<accession>D9PIN6</accession>
<dbReference type="GO" id="GO:0016787">
    <property type="term" value="F:hydrolase activity"/>
    <property type="evidence" value="ECO:0007669"/>
    <property type="project" value="UniProtKB-KW"/>
</dbReference>
<reference evidence="1" key="2">
    <citation type="journal article" date="2011" name="Microb. Ecol.">
        <title>Taxonomic and Functional Metagenomic Profiling of the Microbial Community in the Anoxic Sediment of a Sub-saline Shallow Lake (Laguna de Carrizo, Central Spain).</title>
        <authorList>
            <person name="Ferrer M."/>
            <person name="Guazzaroni M.E."/>
            <person name="Richter M."/>
            <person name="Garcia-Salamanca A."/>
            <person name="Yarza P."/>
            <person name="Suarez-Suarez A."/>
            <person name="Solano J."/>
            <person name="Alcaide M."/>
            <person name="van Dillewijn P."/>
            <person name="Molina-Henares M.A."/>
            <person name="Lopez-Cortes N."/>
            <person name="Al-Ramahi Y."/>
            <person name="Guerrero C."/>
            <person name="Acosta A."/>
            <person name="de Eugenio L.I."/>
            <person name="Martinez V."/>
            <person name="Marques S."/>
            <person name="Rojo F."/>
            <person name="Santero E."/>
            <person name="Genilloud O."/>
            <person name="Perez-Perez J."/>
            <person name="Rossello-Mora R."/>
            <person name="Ramos J.L."/>
        </authorList>
    </citation>
    <scope>NUCLEOTIDE SEQUENCE</scope>
</reference>
<proteinExistence type="predicted"/>
<dbReference type="AlphaFoldDB" id="D9PIN6"/>
<organism evidence="1">
    <name type="scientific">sediment metagenome</name>
    <dbReference type="NCBI Taxonomy" id="749907"/>
    <lineage>
        <taxon>unclassified sequences</taxon>
        <taxon>metagenomes</taxon>
        <taxon>ecological metagenomes</taxon>
    </lineage>
</organism>
<reference evidence="1" key="1">
    <citation type="submission" date="2010-07" db="EMBL/GenBank/DDBJ databases">
        <authorList>
            <consortium name="CONSOLIDER consortium CSD2007-00005"/>
            <person name="Guazzaroni M.-E."/>
            <person name="Richter M."/>
            <person name="Garcia-Salamanca A."/>
            <person name="Yarza P."/>
            <person name="Ferrer M."/>
        </authorList>
    </citation>
    <scope>NUCLEOTIDE SEQUENCE</scope>
</reference>
<evidence type="ECO:0000313" key="1">
    <source>
        <dbReference type="EMBL" id="EFK96580.1"/>
    </source>
</evidence>
<sequence>AEGALEAMRTLVSFPLRAEEIQCVSCAIGNHEAFVQPVPCRVPWAQIVSDCLYDADKFRWGLDNFTHTVWHMAESQNLTPAELIARFPWGMTGIARIRETFRSATGRQYGPEIIDVGIEIGKEIYQYMVQVYGND</sequence>
<dbReference type="SUPFAM" id="SSF109604">
    <property type="entry name" value="HD-domain/PDEase-like"/>
    <property type="match status" value="1"/>
</dbReference>
<comment type="caution">
    <text evidence="1">The sequence shown here is derived from an EMBL/GenBank/DDBJ whole genome shotgun (WGS) entry which is preliminary data.</text>
</comment>
<gene>
    <name evidence="1" type="ORF">LDC_1394</name>
</gene>
<feature type="non-terminal residue" evidence="1">
    <location>
        <position position="1"/>
    </location>
</feature>
<name>D9PIN6_9ZZZZ</name>
<dbReference type="EMBL" id="ADZX01000445">
    <property type="protein sequence ID" value="EFK96580.1"/>
    <property type="molecule type" value="Genomic_DNA"/>
</dbReference>
<protein>
    <submittedName>
        <fullName evidence="1">Metal dependent phosphohydrolase</fullName>
    </submittedName>
</protein>